<dbReference type="PANTHER" id="PTHR43462:SF1">
    <property type="entry name" value="ALANYL-TRNA EDITING PROTEIN AARSD1"/>
    <property type="match status" value="1"/>
</dbReference>
<dbReference type="GO" id="GO:0004813">
    <property type="term" value="F:alanine-tRNA ligase activity"/>
    <property type="evidence" value="ECO:0007669"/>
    <property type="project" value="InterPro"/>
</dbReference>
<feature type="coiled-coil region" evidence="5">
    <location>
        <begin position="248"/>
        <end position="275"/>
    </location>
</feature>
<comment type="subcellular location">
    <subcellularLocation>
        <location evidence="2">Cytoplasm</location>
    </subcellularLocation>
</comment>
<dbReference type="GO" id="GO:0005737">
    <property type="term" value="C:cytoplasm"/>
    <property type="evidence" value="ECO:0007669"/>
    <property type="project" value="UniProtKB-SubCell"/>
</dbReference>
<evidence type="ECO:0000313" key="7">
    <source>
        <dbReference type="EMBL" id="MBC8590790.1"/>
    </source>
</evidence>
<dbReference type="Gene3D" id="3.30.980.10">
    <property type="entry name" value="Threonyl-trna Synthetase, Chain A, domain 2"/>
    <property type="match status" value="1"/>
</dbReference>
<dbReference type="GO" id="GO:0006419">
    <property type="term" value="P:alanyl-tRNA aminoacylation"/>
    <property type="evidence" value="ECO:0007669"/>
    <property type="project" value="InterPro"/>
</dbReference>
<keyword evidence="8" id="KW-1185">Reference proteome</keyword>
<evidence type="ECO:0000256" key="5">
    <source>
        <dbReference type="SAM" id="Coils"/>
    </source>
</evidence>
<dbReference type="InterPro" id="IPR051335">
    <property type="entry name" value="Alanyl-tRNA_Editing_Enzymes"/>
</dbReference>
<evidence type="ECO:0000256" key="3">
    <source>
        <dbReference type="ARBA" id="ARBA00022723"/>
    </source>
</evidence>
<reference evidence="7 8" key="1">
    <citation type="submission" date="2020-08" db="EMBL/GenBank/DDBJ databases">
        <title>Genome public.</title>
        <authorList>
            <person name="Liu C."/>
            <person name="Sun Q."/>
        </authorList>
    </citation>
    <scope>NUCLEOTIDE SEQUENCE [LARGE SCALE GENOMIC DNA]</scope>
    <source>
        <strain evidence="7 8">NSJ-26</strain>
    </source>
</reference>
<feature type="domain" description="Alanyl-transfer RNA synthetases family profile" evidence="6">
    <location>
        <begin position="1"/>
        <end position="225"/>
    </location>
</feature>
<dbReference type="EMBL" id="JACRTK010000002">
    <property type="protein sequence ID" value="MBC8590790.1"/>
    <property type="molecule type" value="Genomic_DNA"/>
</dbReference>
<organism evidence="7 8">
    <name type="scientific">Wansuia hejianensis</name>
    <dbReference type="NCBI Taxonomy" id="2763667"/>
    <lineage>
        <taxon>Bacteria</taxon>
        <taxon>Bacillati</taxon>
        <taxon>Bacillota</taxon>
        <taxon>Clostridia</taxon>
        <taxon>Lachnospirales</taxon>
        <taxon>Lachnospiraceae</taxon>
        <taxon>Wansuia</taxon>
    </lineage>
</organism>
<dbReference type="GO" id="GO:0002161">
    <property type="term" value="F:aminoacyl-tRNA deacylase activity"/>
    <property type="evidence" value="ECO:0007669"/>
    <property type="project" value="UniProtKB-ARBA"/>
</dbReference>
<dbReference type="InterPro" id="IPR012947">
    <property type="entry name" value="tRNA_SAD"/>
</dbReference>
<name>A0A926IMU0_9FIRM</name>
<dbReference type="Proteomes" id="UP000601522">
    <property type="component" value="Unassembled WGS sequence"/>
</dbReference>
<evidence type="ECO:0000256" key="2">
    <source>
        <dbReference type="ARBA" id="ARBA00004496"/>
    </source>
</evidence>
<accession>A0A926IMU0</accession>
<dbReference type="GO" id="GO:0005524">
    <property type="term" value="F:ATP binding"/>
    <property type="evidence" value="ECO:0007669"/>
    <property type="project" value="InterPro"/>
</dbReference>
<evidence type="ECO:0000313" key="8">
    <source>
        <dbReference type="Proteomes" id="UP000601522"/>
    </source>
</evidence>
<dbReference type="Gene3D" id="3.10.310.40">
    <property type="match status" value="1"/>
</dbReference>
<dbReference type="GO" id="GO:0046872">
    <property type="term" value="F:metal ion binding"/>
    <property type="evidence" value="ECO:0007669"/>
    <property type="project" value="UniProtKB-KW"/>
</dbReference>
<dbReference type="PANTHER" id="PTHR43462">
    <property type="entry name" value="ALANYL-TRNA EDITING PROTEIN"/>
    <property type="match status" value="1"/>
</dbReference>
<keyword evidence="5" id="KW-0175">Coiled coil</keyword>
<evidence type="ECO:0000259" key="6">
    <source>
        <dbReference type="PROSITE" id="PS50860"/>
    </source>
</evidence>
<keyword evidence="3" id="KW-0479">Metal-binding</keyword>
<sequence>MKEIDAKIIEKIHKNNSYHIKLDRTIFYPHLSGGQPRDMGTINNTTVLDVYEDGRDIVHVINKDISTNSVKLAINWDNRFDLMQQHSGQHLLSSSFYRLLNAYTDGFHIGKESVYIDITKPELTEEEIQQVEFLSNKIIQSNFKIKSYIADENELSLLPIRKEPNTKDDIRIVEIDSIDYSPCCGTHVYNTGEIGLIKITRWNKYKNYTRVEFICGSRAIKDYTWKNQYIKEIGLLFTSKDKDVLKNTKKLINDVDNLKKENKKLKEELLKYRANSLLNDSKPINGIKYIVKEFKDISINELRPISSYLNSKDKIIQIYSISDENVGQFFISRSQDLKIDLKKVFNKIAESIIIKGGGSNQTVQGVTAPVLLNSVIKKFYDEILINCKG</sequence>
<dbReference type="InterPro" id="IPR018165">
    <property type="entry name" value="Ala-tRNA-synth_IIc_core"/>
</dbReference>
<dbReference type="Gene3D" id="2.40.30.130">
    <property type="match status" value="1"/>
</dbReference>
<dbReference type="SUPFAM" id="SSF50447">
    <property type="entry name" value="Translation proteins"/>
    <property type="match status" value="1"/>
</dbReference>
<gene>
    <name evidence="7" type="ORF">H8689_06535</name>
</gene>
<comment type="cofactor">
    <cofactor evidence="1">
        <name>Zn(2+)</name>
        <dbReference type="ChEBI" id="CHEBI:29105"/>
    </cofactor>
</comment>
<dbReference type="RefSeq" id="WP_249323624.1">
    <property type="nucleotide sequence ID" value="NZ_JACRTK010000002.1"/>
</dbReference>
<proteinExistence type="predicted"/>
<dbReference type="Pfam" id="PF07973">
    <property type="entry name" value="tRNA_SAD"/>
    <property type="match status" value="1"/>
</dbReference>
<dbReference type="PROSITE" id="PS50860">
    <property type="entry name" value="AA_TRNA_LIGASE_II_ALA"/>
    <property type="match status" value="1"/>
</dbReference>
<evidence type="ECO:0000256" key="4">
    <source>
        <dbReference type="ARBA" id="ARBA00022833"/>
    </source>
</evidence>
<dbReference type="SUPFAM" id="SSF55186">
    <property type="entry name" value="ThrRS/AlaRS common domain"/>
    <property type="match status" value="1"/>
</dbReference>
<dbReference type="InterPro" id="IPR009000">
    <property type="entry name" value="Transl_B-barrel_sf"/>
</dbReference>
<dbReference type="AlphaFoldDB" id="A0A926IMU0"/>
<dbReference type="SMART" id="SM00863">
    <property type="entry name" value="tRNA_SAD"/>
    <property type="match status" value="1"/>
</dbReference>
<evidence type="ECO:0000256" key="1">
    <source>
        <dbReference type="ARBA" id="ARBA00001947"/>
    </source>
</evidence>
<protein>
    <submittedName>
        <fullName evidence="7">Alanyl-tRNA editing protein</fullName>
    </submittedName>
</protein>
<dbReference type="InterPro" id="IPR018163">
    <property type="entry name" value="Thr/Ala-tRNA-synth_IIc_edit"/>
</dbReference>
<dbReference type="GO" id="GO:0003676">
    <property type="term" value="F:nucleic acid binding"/>
    <property type="evidence" value="ECO:0007669"/>
    <property type="project" value="InterPro"/>
</dbReference>
<keyword evidence="4" id="KW-0862">Zinc</keyword>
<comment type="caution">
    <text evidence="7">The sequence shown here is derived from an EMBL/GenBank/DDBJ whole genome shotgun (WGS) entry which is preliminary data.</text>
</comment>